<feature type="domain" description="HTH lysR-type" evidence="5">
    <location>
        <begin position="8"/>
        <end position="65"/>
    </location>
</feature>
<keyword evidence="3" id="KW-0238">DNA-binding</keyword>
<evidence type="ECO:0000313" key="6">
    <source>
        <dbReference type="EMBL" id="KUG08554.1"/>
    </source>
</evidence>
<dbReference type="SUPFAM" id="SSF46785">
    <property type="entry name" value="Winged helix' DNA-binding domain"/>
    <property type="match status" value="1"/>
</dbReference>
<comment type="caution">
    <text evidence="6">The sequence shown here is derived from an EMBL/GenBank/DDBJ whole genome shotgun (WGS) entry which is preliminary data.</text>
</comment>
<dbReference type="OrthoDB" id="9803735at2"/>
<keyword evidence="2" id="KW-0805">Transcription regulation</keyword>
<dbReference type="InterPro" id="IPR036390">
    <property type="entry name" value="WH_DNA-bd_sf"/>
</dbReference>
<dbReference type="PROSITE" id="PS50931">
    <property type="entry name" value="HTH_LYSR"/>
    <property type="match status" value="1"/>
</dbReference>
<dbReference type="InterPro" id="IPR000847">
    <property type="entry name" value="LysR_HTH_N"/>
</dbReference>
<dbReference type="GO" id="GO:0003700">
    <property type="term" value="F:DNA-binding transcription factor activity"/>
    <property type="evidence" value="ECO:0007669"/>
    <property type="project" value="InterPro"/>
</dbReference>
<proteinExistence type="inferred from homology"/>
<dbReference type="PANTHER" id="PTHR30346">
    <property type="entry name" value="TRANSCRIPTIONAL DUAL REGULATOR HCAR-RELATED"/>
    <property type="match status" value="1"/>
</dbReference>
<dbReference type="PANTHER" id="PTHR30346:SF17">
    <property type="entry name" value="LYSR FAMILY TRANSCRIPTIONAL REGULATOR"/>
    <property type="match status" value="1"/>
</dbReference>
<reference evidence="6 7" key="1">
    <citation type="submission" date="2015-11" db="EMBL/GenBank/DDBJ databases">
        <title>Solirubrum puertoriconensis gen. nov. an environmental bacteria isolated in Puerto Rico.</title>
        <authorList>
            <person name="Cuebas-Irizarry M.F."/>
            <person name="Montalvo-Rodriguez R."/>
        </authorList>
    </citation>
    <scope>NUCLEOTIDE SEQUENCE [LARGE SCALE GENOMIC DNA]</scope>
    <source>
        <strain evidence="6 7">MC1A</strain>
    </source>
</reference>
<keyword evidence="7" id="KW-1185">Reference proteome</keyword>
<evidence type="ECO:0000256" key="2">
    <source>
        <dbReference type="ARBA" id="ARBA00023015"/>
    </source>
</evidence>
<evidence type="ECO:0000313" key="7">
    <source>
        <dbReference type="Proteomes" id="UP000054223"/>
    </source>
</evidence>
<dbReference type="GO" id="GO:0003677">
    <property type="term" value="F:DNA binding"/>
    <property type="evidence" value="ECO:0007669"/>
    <property type="project" value="UniProtKB-KW"/>
</dbReference>
<dbReference type="Pfam" id="PF00126">
    <property type="entry name" value="HTH_1"/>
    <property type="match status" value="1"/>
</dbReference>
<dbReference type="Gene3D" id="3.40.190.10">
    <property type="entry name" value="Periplasmic binding protein-like II"/>
    <property type="match status" value="2"/>
</dbReference>
<dbReference type="PRINTS" id="PR00039">
    <property type="entry name" value="HTHLYSR"/>
</dbReference>
<dbReference type="FunFam" id="1.10.10.10:FF:000001">
    <property type="entry name" value="LysR family transcriptional regulator"/>
    <property type="match status" value="1"/>
</dbReference>
<evidence type="ECO:0000256" key="4">
    <source>
        <dbReference type="ARBA" id="ARBA00023163"/>
    </source>
</evidence>
<dbReference type="SUPFAM" id="SSF53850">
    <property type="entry name" value="Periplasmic binding protein-like II"/>
    <property type="match status" value="1"/>
</dbReference>
<dbReference type="Proteomes" id="UP000054223">
    <property type="component" value="Unassembled WGS sequence"/>
</dbReference>
<evidence type="ECO:0000256" key="3">
    <source>
        <dbReference type="ARBA" id="ARBA00023125"/>
    </source>
</evidence>
<comment type="similarity">
    <text evidence="1">Belongs to the LysR transcriptional regulatory family.</text>
</comment>
<protein>
    <recommendedName>
        <fullName evidence="5">HTH lysR-type domain-containing protein</fullName>
    </recommendedName>
</protein>
<gene>
    <name evidence="6" type="ORF">ASU33_10375</name>
</gene>
<sequence length="301" mass="33176">MNEKRPELELRLLWYFVTVAQHLHFGRAAEQLGIEQPPLSQQIRRLEELMGCRLFERTSRRVQLTAAGEALLPEAQRLLAQSHALSEAVRTVGQGRSGLLTVGFAASTLFTTVRQIIQTYRTRYPGVELRLRELSTAAQVEELRTGGIHVGFLREPPHMPWFVAEDVVREAFVAVLPGAHPLAQQPTLALEQLNQEDFVLFPRQVAPALHGQVQHLFATAGFTPRVVQQALEWTTIVALVEAGLGVSVVPASFDILRLGHVAYVPLSAPVGHTRIAACYPTGPVSPLVQGFLGVVRDLTTT</sequence>
<organism evidence="6 7">
    <name type="scientific">Solirubrum puertoriconensis</name>
    <dbReference type="NCBI Taxonomy" id="1751427"/>
    <lineage>
        <taxon>Bacteria</taxon>
        <taxon>Pseudomonadati</taxon>
        <taxon>Bacteroidota</taxon>
        <taxon>Cytophagia</taxon>
        <taxon>Cytophagales</taxon>
    </lineage>
</organism>
<dbReference type="RefSeq" id="WP_059070135.1">
    <property type="nucleotide sequence ID" value="NZ_LNAL01000006.1"/>
</dbReference>
<keyword evidence="4" id="KW-0804">Transcription</keyword>
<dbReference type="InterPro" id="IPR036388">
    <property type="entry name" value="WH-like_DNA-bd_sf"/>
</dbReference>
<dbReference type="EMBL" id="LNAL01000006">
    <property type="protein sequence ID" value="KUG08554.1"/>
    <property type="molecule type" value="Genomic_DNA"/>
</dbReference>
<dbReference type="Gene3D" id="1.10.10.10">
    <property type="entry name" value="Winged helix-like DNA-binding domain superfamily/Winged helix DNA-binding domain"/>
    <property type="match status" value="1"/>
</dbReference>
<dbReference type="AlphaFoldDB" id="A0A9X0L5A7"/>
<dbReference type="InterPro" id="IPR005119">
    <property type="entry name" value="LysR_subst-bd"/>
</dbReference>
<dbReference type="Pfam" id="PF03466">
    <property type="entry name" value="LysR_substrate"/>
    <property type="match status" value="1"/>
</dbReference>
<evidence type="ECO:0000259" key="5">
    <source>
        <dbReference type="PROSITE" id="PS50931"/>
    </source>
</evidence>
<evidence type="ECO:0000256" key="1">
    <source>
        <dbReference type="ARBA" id="ARBA00009437"/>
    </source>
</evidence>
<accession>A0A9X0L5A7</accession>
<dbReference type="CDD" id="cd08414">
    <property type="entry name" value="PBP2_LTTR_aromatics_like"/>
    <property type="match status" value="1"/>
</dbReference>
<dbReference type="GO" id="GO:0032993">
    <property type="term" value="C:protein-DNA complex"/>
    <property type="evidence" value="ECO:0007669"/>
    <property type="project" value="TreeGrafter"/>
</dbReference>
<name>A0A9X0L5A7_SOLP1</name>